<proteinExistence type="predicted"/>
<evidence type="ECO:0000313" key="2">
    <source>
        <dbReference type="Proteomes" id="UP001300502"/>
    </source>
</evidence>
<keyword evidence="2" id="KW-1185">Reference proteome</keyword>
<accession>A0AAV9I2G2</accession>
<gene>
    <name evidence="1" type="ORF">GAYE_HPESCF16G0226</name>
</gene>
<dbReference type="Proteomes" id="UP001300502">
    <property type="component" value="Unassembled WGS sequence"/>
</dbReference>
<organism evidence="1 2">
    <name type="scientific">Galdieria yellowstonensis</name>
    <dbReference type="NCBI Taxonomy" id="3028027"/>
    <lineage>
        <taxon>Eukaryota</taxon>
        <taxon>Rhodophyta</taxon>
        <taxon>Bangiophyceae</taxon>
        <taxon>Galdieriales</taxon>
        <taxon>Galdieriaceae</taxon>
        <taxon>Galdieria</taxon>
    </lineage>
</organism>
<dbReference type="EMBL" id="JANCYU010000003">
    <property type="protein sequence ID" value="KAK4522346.1"/>
    <property type="molecule type" value="Genomic_DNA"/>
</dbReference>
<protein>
    <recommendedName>
        <fullName evidence="3">CST complex subunit Stn1 N-terminal domain-containing protein</fullName>
    </recommendedName>
</protein>
<dbReference type="AlphaFoldDB" id="A0AAV9I2G2"/>
<evidence type="ECO:0000313" key="1">
    <source>
        <dbReference type="EMBL" id="KAK4522346.1"/>
    </source>
</evidence>
<name>A0AAV9I2G2_9RHOD</name>
<reference evidence="1 2" key="1">
    <citation type="submission" date="2022-07" db="EMBL/GenBank/DDBJ databases">
        <title>Genome-wide signatures of adaptation to extreme environments.</title>
        <authorList>
            <person name="Cho C.H."/>
            <person name="Yoon H.S."/>
        </authorList>
    </citation>
    <scope>NUCLEOTIDE SEQUENCE [LARGE SCALE GENOMIC DNA]</scope>
    <source>
        <strain evidence="1 2">108.79 E11</strain>
    </source>
</reference>
<evidence type="ECO:0008006" key="3">
    <source>
        <dbReference type="Google" id="ProtNLM"/>
    </source>
</evidence>
<dbReference type="InterPro" id="IPR012340">
    <property type="entry name" value="NA-bd_OB-fold"/>
</dbReference>
<dbReference type="Gene3D" id="2.40.50.140">
    <property type="entry name" value="Nucleic acid-binding proteins"/>
    <property type="match status" value="1"/>
</dbReference>
<comment type="caution">
    <text evidence="1">The sequence shown here is derived from an EMBL/GenBank/DDBJ whole genome shotgun (WGS) entry which is preliminary data.</text>
</comment>
<sequence length="208" mass="23677">MEEVFPPIFLRDLSKLETDSKTGKLLFANKVSIDYLTIFGVIVDVEETSQGDWNIQIDDSSGIAAVLVSAHLANTSQVILEKGLFVVVSGCMMFSNSHPRFTVVASQVKTETEPIEELLVELEAMRYYKRHYYPALFPSSKKEQRPTADNTLATLEEILLAIRKNHGMKFSAIQHTFGSFSKEQLLHFLSKLMDDFSIYKHEDMYFPL</sequence>